<dbReference type="Proteomes" id="UP000507470">
    <property type="component" value="Unassembled WGS sequence"/>
</dbReference>
<dbReference type="SMART" id="SM00060">
    <property type="entry name" value="FN3"/>
    <property type="match status" value="2"/>
</dbReference>
<dbReference type="InterPro" id="IPR003598">
    <property type="entry name" value="Ig_sub2"/>
</dbReference>
<evidence type="ECO:0000259" key="3">
    <source>
        <dbReference type="PROSITE" id="PS50835"/>
    </source>
</evidence>
<feature type="region of interest" description="Disordered" evidence="1">
    <location>
        <begin position="1088"/>
        <end position="1107"/>
    </location>
</feature>
<sequence>MQEHIVCVTLSASPNYISASVDIKLICNLDESIKNVANVTFRRNLDIIGSVKCSKLYRKYFHNYRRRNFGSCHFWDKFCCDYINNTVTWTYTPYTTPIIDETFYCEVNGDNGQDSNSTTVRPADAPENIQLSPNSTSLIIQENNRFSINCTANCRPQCQYQWTGQTYWSSSNKQLLIRYVKRKDSCSYRCAARNSVGYEYSSFVLVTVHSRPTKVKTITVKSTGSTTASIAWIPDMTVVPGQNFTLHYKTRNDIDFTSVPFKEPENRQNIYLLYVKSLIPSTEYVFKISSENYLGQTESTEVRCVTRTALVVSIRPDLVGGIALILIALLVIIITMVLVHTSLTPSGGFINTKYHLNTRYIFSETPRYNVLSRPEGRPLIGEEYENIQITATGHVVCVTLSASPNYISAFADIKLTCNVNESLENVENVTFFRNSDLLGSIVCSKWIYMRIYNTCYRGIPNCCDRSQNTVRWTFTPKATSTNDITFSCEVNGVNGQARNSTTVKPVVFPSVMVLPSSSEFQIREGQTLENITCSALCWPNCVLQWIGPNHNKEGAELILENITISKSGRYRCQAKNIIRSVYSRYITIKVQYAPFDVQLSQNSTSYIVEENKHVLINCSANCRPQCEYQWTGQTNWSSSNKQLLIRYVKKADSGSYRCSARNSLGYEYSSYVLVTVHSRPTKVKTIAAKSQGSTTASIAWIPDMSVVPRPNFTLQYKTRNDIDFTNKPFKEYENQQNIYLLHVQSLTPSTEYVFKILSENYLGRTESTEVRCVTRAEPSASIRTDLVVGISLISIALLIIIITLVLVQRFQLLTQRSGTSIGGSRCISDGTTKTDRSTNVEESLYEITNLQLLNIGSSIEASRSNNEIVQELSETPGHYLLRTPAGRNLTEKQHENIRLTATEIRRQRNKLLVQYANINTKKNKKNDYVEKKALKRSLCQSQKGRHDQPFGLLTIIQFSTSTSTSPRQNINNEDRSAVLVDLLSKLSSNFHNLQQNVISLNNKVTALTNLNLSTNSNNLNRSDNLIPTSTTPLVKSPTVLPNMINTSPVVPTIPNSTALTATHSSSKNYTIGTELQSQHTSSVNSRVYPTAAAGSEESARGFEGKQERIRSHHLLICS</sequence>
<evidence type="ECO:0000259" key="4">
    <source>
        <dbReference type="PROSITE" id="PS50853"/>
    </source>
</evidence>
<dbReference type="PROSITE" id="PS50853">
    <property type="entry name" value="FN3"/>
    <property type="match status" value="2"/>
</dbReference>
<dbReference type="Gene3D" id="2.60.40.10">
    <property type="entry name" value="Immunoglobulins"/>
    <property type="match status" value="5"/>
</dbReference>
<dbReference type="InterPro" id="IPR007110">
    <property type="entry name" value="Ig-like_dom"/>
</dbReference>
<dbReference type="PANTHER" id="PTHR46013">
    <property type="entry name" value="VASCULAR CELL ADHESION MOLECULE 1"/>
    <property type="match status" value="1"/>
</dbReference>
<organism evidence="5 6">
    <name type="scientific">Mytilus coruscus</name>
    <name type="common">Sea mussel</name>
    <dbReference type="NCBI Taxonomy" id="42192"/>
    <lineage>
        <taxon>Eukaryota</taxon>
        <taxon>Metazoa</taxon>
        <taxon>Spiralia</taxon>
        <taxon>Lophotrochozoa</taxon>
        <taxon>Mollusca</taxon>
        <taxon>Bivalvia</taxon>
        <taxon>Autobranchia</taxon>
        <taxon>Pteriomorphia</taxon>
        <taxon>Mytilida</taxon>
        <taxon>Mytiloidea</taxon>
        <taxon>Mytilidae</taxon>
        <taxon>Mytilinae</taxon>
        <taxon>Mytilus</taxon>
    </lineage>
</organism>
<feature type="domain" description="Ig-like" evidence="3">
    <location>
        <begin position="509"/>
        <end position="589"/>
    </location>
</feature>
<evidence type="ECO:0008006" key="7">
    <source>
        <dbReference type="Google" id="ProtNLM"/>
    </source>
</evidence>
<name>A0A6J8F3Z1_MYTCO</name>
<dbReference type="PANTHER" id="PTHR46013:SF7">
    <property type="entry name" value="IG-LIKE DOMAIN-CONTAINING PROTEIN"/>
    <property type="match status" value="1"/>
</dbReference>
<feature type="transmembrane region" description="Helical" evidence="2">
    <location>
        <begin position="318"/>
        <end position="339"/>
    </location>
</feature>
<dbReference type="CDD" id="cd00063">
    <property type="entry name" value="FN3"/>
    <property type="match status" value="2"/>
</dbReference>
<dbReference type="InterPro" id="IPR013783">
    <property type="entry name" value="Ig-like_fold"/>
</dbReference>
<reference evidence="5 6" key="1">
    <citation type="submission" date="2020-06" db="EMBL/GenBank/DDBJ databases">
        <authorList>
            <person name="Li R."/>
            <person name="Bekaert M."/>
        </authorList>
    </citation>
    <scope>NUCLEOTIDE SEQUENCE [LARGE SCALE GENOMIC DNA]</scope>
    <source>
        <strain evidence="6">wild</strain>
    </source>
</reference>
<dbReference type="SUPFAM" id="SSF49265">
    <property type="entry name" value="Fibronectin type III"/>
    <property type="match status" value="2"/>
</dbReference>
<keyword evidence="6" id="KW-1185">Reference proteome</keyword>
<dbReference type="EMBL" id="CACVKT020010410">
    <property type="protein sequence ID" value="CAC5426241.1"/>
    <property type="molecule type" value="Genomic_DNA"/>
</dbReference>
<dbReference type="Pfam" id="PF13895">
    <property type="entry name" value="Ig_2"/>
    <property type="match status" value="1"/>
</dbReference>
<dbReference type="InterPro" id="IPR036116">
    <property type="entry name" value="FN3_sf"/>
</dbReference>
<dbReference type="InterPro" id="IPR036179">
    <property type="entry name" value="Ig-like_dom_sf"/>
</dbReference>
<gene>
    <name evidence="5" type="ORF">MCOR_57973</name>
</gene>
<dbReference type="SMART" id="SM00409">
    <property type="entry name" value="IG"/>
    <property type="match status" value="3"/>
</dbReference>
<dbReference type="SMART" id="SM00408">
    <property type="entry name" value="IGc2"/>
    <property type="match status" value="3"/>
</dbReference>
<dbReference type="OrthoDB" id="10039395at2759"/>
<feature type="domain" description="Ig-like" evidence="3">
    <location>
        <begin position="594"/>
        <end position="674"/>
    </location>
</feature>
<feature type="domain" description="Fibronectin type-III" evidence="4">
    <location>
        <begin position="679"/>
        <end position="779"/>
    </location>
</feature>
<proteinExistence type="predicted"/>
<dbReference type="InterPro" id="IPR003599">
    <property type="entry name" value="Ig_sub"/>
</dbReference>
<keyword evidence="2" id="KW-0812">Transmembrane</keyword>
<keyword evidence="2" id="KW-0472">Membrane</keyword>
<feature type="domain" description="Ig-like" evidence="3">
    <location>
        <begin position="126"/>
        <end position="201"/>
    </location>
</feature>
<evidence type="ECO:0000313" key="5">
    <source>
        <dbReference type="EMBL" id="CAC5426241.1"/>
    </source>
</evidence>
<protein>
    <recommendedName>
        <fullName evidence="7">HMCN</fullName>
    </recommendedName>
</protein>
<feature type="domain" description="Fibronectin type-III" evidence="4">
    <location>
        <begin position="211"/>
        <end position="311"/>
    </location>
</feature>
<evidence type="ECO:0000313" key="6">
    <source>
        <dbReference type="Proteomes" id="UP000507470"/>
    </source>
</evidence>
<accession>A0A6J8F3Z1</accession>
<evidence type="ECO:0000256" key="2">
    <source>
        <dbReference type="SAM" id="Phobius"/>
    </source>
</evidence>
<dbReference type="PROSITE" id="PS50835">
    <property type="entry name" value="IG_LIKE"/>
    <property type="match status" value="3"/>
</dbReference>
<dbReference type="SUPFAM" id="SSF48726">
    <property type="entry name" value="Immunoglobulin"/>
    <property type="match status" value="3"/>
</dbReference>
<dbReference type="InterPro" id="IPR003961">
    <property type="entry name" value="FN3_dom"/>
</dbReference>
<keyword evidence="2" id="KW-1133">Transmembrane helix</keyword>
<feature type="transmembrane region" description="Helical" evidence="2">
    <location>
        <begin position="786"/>
        <end position="807"/>
    </location>
</feature>
<feature type="compositionally biased region" description="Basic and acidic residues" evidence="1">
    <location>
        <begin position="1097"/>
        <end position="1107"/>
    </location>
</feature>
<dbReference type="AlphaFoldDB" id="A0A6J8F3Z1"/>
<evidence type="ECO:0000256" key="1">
    <source>
        <dbReference type="SAM" id="MobiDB-lite"/>
    </source>
</evidence>